<reference evidence="1 2" key="1">
    <citation type="submission" date="2018-08" db="EMBL/GenBank/DDBJ databases">
        <title>Genome analysis of the thermophilic bacterium of the candidate phylum Aminicenantes from deep subsurface aquifer revealed its physiology and ecological role.</title>
        <authorList>
            <person name="Kadnikov V.V."/>
            <person name="Mardanov A.V."/>
            <person name="Beletsky A.V."/>
            <person name="Karnachuk O.V."/>
            <person name="Ravin N.V."/>
        </authorList>
    </citation>
    <scope>NUCLEOTIDE SEQUENCE [LARGE SCALE GENOMIC DNA]</scope>
    <source>
        <strain evidence="1">BY38</strain>
    </source>
</reference>
<gene>
    <name evidence="1" type="ORF">OP8BY_0985</name>
</gene>
<evidence type="ECO:0000313" key="2">
    <source>
        <dbReference type="Proteomes" id="UP000257323"/>
    </source>
</evidence>
<name>A0A3E2BQJ7_9BACT</name>
<protein>
    <submittedName>
        <fullName evidence="1">Uncharacterized protein</fullName>
    </submittedName>
</protein>
<organism evidence="1 2">
    <name type="scientific">Candidatus Saccharicenans subterraneus</name>
    <dbReference type="NCBI Taxonomy" id="2508984"/>
    <lineage>
        <taxon>Bacteria</taxon>
        <taxon>Candidatus Aminicenantota</taxon>
        <taxon>Candidatus Aminicenantia</taxon>
        <taxon>Candidatus Aminicenantales</taxon>
        <taxon>Candidatus Saccharicenantaceae</taxon>
        <taxon>Candidatus Saccharicenans</taxon>
    </lineage>
</organism>
<sequence>MGFKYFRFSGLAIVAVMLLALFLFSGGQPAREQGQFWQVTIRLLVQGDFRTGPATEKSGVYLLEAGWSAFLEEDGPDFIIYHLGSQLFRWEVRTADGQPWPGPIPSPELKLDYVEGKEEEINFYYSFDPEVIDCSADPAGHRIKLVLPDVPWSRVLEKMPWFKRKTISGQRTIELQRSQLAGREIRKEFNWIEETSLQDSSQLTVSQRSRVKIFLELNRCQQPAVLRPGDGTGRRSA</sequence>
<comment type="caution">
    <text evidence="1">The sequence shown here is derived from an EMBL/GenBank/DDBJ whole genome shotgun (WGS) entry which is preliminary data.</text>
</comment>
<dbReference type="AlphaFoldDB" id="A0A3E2BQJ7"/>
<dbReference type="Proteomes" id="UP000257323">
    <property type="component" value="Unassembled WGS sequence"/>
</dbReference>
<evidence type="ECO:0000313" key="1">
    <source>
        <dbReference type="EMBL" id="RFT17043.1"/>
    </source>
</evidence>
<accession>A0A3E2BQJ7</accession>
<dbReference type="EMBL" id="QUAH01000001">
    <property type="protein sequence ID" value="RFT17043.1"/>
    <property type="molecule type" value="Genomic_DNA"/>
</dbReference>
<proteinExistence type="predicted"/>